<proteinExistence type="predicted"/>
<evidence type="ECO:0000313" key="1">
    <source>
        <dbReference type="EMBL" id="KAJ9120674.1"/>
    </source>
</evidence>
<keyword evidence="2" id="KW-1185">Reference proteome</keyword>
<gene>
    <name evidence="1" type="ORF">QFC22_002605</name>
</gene>
<evidence type="ECO:0000313" key="2">
    <source>
        <dbReference type="Proteomes" id="UP001243375"/>
    </source>
</evidence>
<dbReference type="Proteomes" id="UP001243375">
    <property type="component" value="Unassembled WGS sequence"/>
</dbReference>
<organism evidence="1 2">
    <name type="scientific">Naganishia vaughanmartiniae</name>
    <dbReference type="NCBI Taxonomy" id="1424756"/>
    <lineage>
        <taxon>Eukaryota</taxon>
        <taxon>Fungi</taxon>
        <taxon>Dikarya</taxon>
        <taxon>Basidiomycota</taxon>
        <taxon>Agaricomycotina</taxon>
        <taxon>Tremellomycetes</taxon>
        <taxon>Filobasidiales</taxon>
        <taxon>Filobasidiaceae</taxon>
        <taxon>Naganishia</taxon>
    </lineage>
</organism>
<sequence length="147" mass="16171">MKGAPAEPSLQVLLTEDNIINQQLLRKQLMKAGCTVFVANDGVEAFEFVREGKSPLDCILMDIEMPRMSGTECAKEIRRLNIQTPIIAVTANARSEQVKEIIACGMDDAVAKPFTTSDLVRRMRELIATKTATCSMIEDNSPLTPIS</sequence>
<protein>
    <submittedName>
        <fullName evidence="1">Uncharacterized protein</fullName>
    </submittedName>
</protein>
<accession>A0ACC2XBB6</accession>
<name>A0ACC2XBB6_9TREE</name>
<reference evidence="1" key="1">
    <citation type="submission" date="2023-04" db="EMBL/GenBank/DDBJ databases">
        <title>Draft Genome sequencing of Naganishia species isolated from polar environments using Oxford Nanopore Technology.</title>
        <authorList>
            <person name="Leo P."/>
            <person name="Venkateswaran K."/>
        </authorList>
    </citation>
    <scope>NUCLEOTIDE SEQUENCE</scope>
    <source>
        <strain evidence="1">MNA-CCFEE 5425</strain>
    </source>
</reference>
<dbReference type="EMBL" id="JASBWU010000006">
    <property type="protein sequence ID" value="KAJ9120674.1"/>
    <property type="molecule type" value="Genomic_DNA"/>
</dbReference>
<comment type="caution">
    <text evidence="1">The sequence shown here is derived from an EMBL/GenBank/DDBJ whole genome shotgun (WGS) entry which is preliminary data.</text>
</comment>